<accession>A0A927B1Q4</accession>
<reference evidence="1" key="1">
    <citation type="submission" date="2020-09" db="EMBL/GenBank/DDBJ databases">
        <authorList>
            <person name="Kim M.K."/>
        </authorList>
    </citation>
    <scope>NUCLEOTIDE SEQUENCE</scope>
    <source>
        <strain evidence="1">BT704</strain>
    </source>
</reference>
<dbReference type="AlphaFoldDB" id="A0A927B1Q4"/>
<sequence length="94" mass="10597">MKKGNLLNINPSEAQIKDTLRVLQKRLAEPGMKKPINRPVREGYEEAVNILVEDRRTYEGIDLDTVQSRSIAVLAVDYLNGECEKKFLVGVGLK</sequence>
<protein>
    <submittedName>
        <fullName evidence="1">Uncharacterized protein</fullName>
    </submittedName>
</protein>
<proteinExistence type="predicted"/>
<evidence type="ECO:0000313" key="1">
    <source>
        <dbReference type="EMBL" id="MBD2753808.1"/>
    </source>
</evidence>
<gene>
    <name evidence="1" type="ORF">IC230_12960</name>
</gene>
<dbReference type="Proteomes" id="UP000653797">
    <property type="component" value="Unassembled WGS sequence"/>
</dbReference>
<keyword evidence="2" id="KW-1185">Reference proteome</keyword>
<dbReference type="EMBL" id="JACXAA010000004">
    <property type="protein sequence ID" value="MBD2753808.1"/>
    <property type="molecule type" value="Genomic_DNA"/>
</dbReference>
<dbReference type="RefSeq" id="WP_191039455.1">
    <property type="nucleotide sequence ID" value="NZ_JACXAA010000004.1"/>
</dbReference>
<organism evidence="1 2">
    <name type="scientific">Spirosoma validum</name>
    <dbReference type="NCBI Taxonomy" id="2771355"/>
    <lineage>
        <taxon>Bacteria</taxon>
        <taxon>Pseudomonadati</taxon>
        <taxon>Bacteroidota</taxon>
        <taxon>Cytophagia</taxon>
        <taxon>Cytophagales</taxon>
        <taxon>Cytophagaceae</taxon>
        <taxon>Spirosoma</taxon>
    </lineage>
</organism>
<comment type="caution">
    <text evidence="1">The sequence shown here is derived from an EMBL/GenBank/DDBJ whole genome shotgun (WGS) entry which is preliminary data.</text>
</comment>
<name>A0A927B1Q4_9BACT</name>
<evidence type="ECO:0000313" key="2">
    <source>
        <dbReference type="Proteomes" id="UP000653797"/>
    </source>
</evidence>